<accession>V6TI43</accession>
<dbReference type="VEuPathDB" id="GiardiaDB:DHA2_150358"/>
<protein>
    <submittedName>
        <fullName evidence="1">Uncharacterized protein</fullName>
    </submittedName>
</protein>
<gene>
    <name evidence="1" type="ORF">DHA2_150358</name>
</gene>
<reference evidence="2" key="1">
    <citation type="submission" date="2012-02" db="EMBL/GenBank/DDBJ databases">
        <title>Genome sequencing of Giardia lamblia Genotypes A2 and B isolates (DH and GS) and comparative analysis with the genomes of Genotypes A1 and E (WB and Pig).</title>
        <authorList>
            <person name="Adam R."/>
            <person name="Dahlstrom E."/>
            <person name="Martens C."/>
            <person name="Bruno D."/>
            <person name="Barbian K."/>
            <person name="Porcella S.F."/>
            <person name="Nash T."/>
        </authorList>
    </citation>
    <scope>NUCLEOTIDE SEQUENCE</scope>
    <source>
        <strain evidence="2">DH</strain>
    </source>
</reference>
<proteinExistence type="predicted"/>
<sequence>MIDFLETPKICHDPRMAKHPGCGNANYALFEDLHVRDLLETENNLRRSQGLHPVPGTQRSRVFSSPLPPYITVTSAINFLEAGVRSFAKTYWHDPERILDKALLTAYESGFAAMQRRLPYSMLLPIVAKAIV</sequence>
<dbReference type="EMBL" id="AHGT01000018">
    <property type="protein sequence ID" value="ESU37997.1"/>
    <property type="molecule type" value="Genomic_DNA"/>
</dbReference>
<comment type="caution">
    <text evidence="1">The sequence shown here is derived from an EMBL/GenBank/DDBJ whole genome shotgun (WGS) entry which is preliminary data.</text>
</comment>
<dbReference type="VEuPathDB" id="GiardiaDB:QR46_2090"/>
<organism evidence="1 2">
    <name type="scientific">Giardia intestinalis</name>
    <name type="common">Giardia lamblia</name>
    <dbReference type="NCBI Taxonomy" id="5741"/>
    <lineage>
        <taxon>Eukaryota</taxon>
        <taxon>Metamonada</taxon>
        <taxon>Diplomonadida</taxon>
        <taxon>Hexamitidae</taxon>
        <taxon>Giardiinae</taxon>
        <taxon>Giardia</taxon>
    </lineage>
</organism>
<name>V6TI43_GIAIN</name>
<dbReference type="AlphaFoldDB" id="V6TI43"/>
<reference evidence="1 2" key="2">
    <citation type="journal article" date="2013" name="Genome Biol. Evol.">
        <title>Genome sequencing of Giardia lamblia genotypes A2 and B isolates (DH and GS) and comparative analysis with the genomes of genotypes A1 and E (WB and Pig).</title>
        <authorList>
            <person name="Adam R.D."/>
            <person name="Dahlstrom E.W."/>
            <person name="Martens C.A."/>
            <person name="Bruno D.P."/>
            <person name="Barbian K.D."/>
            <person name="Ricklefs S.M."/>
            <person name="Hernandez M.M."/>
            <person name="Narla N.P."/>
            <person name="Patel R.B."/>
            <person name="Porcella S.F."/>
            <person name="Nash T.E."/>
        </authorList>
    </citation>
    <scope>NUCLEOTIDE SEQUENCE [LARGE SCALE GENOMIC DNA]</scope>
    <source>
        <strain evidence="1 2">DH</strain>
    </source>
</reference>
<dbReference type="Proteomes" id="UP000018320">
    <property type="component" value="Unassembled WGS sequence"/>
</dbReference>
<evidence type="ECO:0000313" key="1">
    <source>
        <dbReference type="EMBL" id="ESU37997.1"/>
    </source>
</evidence>
<evidence type="ECO:0000313" key="2">
    <source>
        <dbReference type="Proteomes" id="UP000018320"/>
    </source>
</evidence>